<feature type="signal peptide" evidence="1">
    <location>
        <begin position="1"/>
        <end position="30"/>
    </location>
</feature>
<proteinExistence type="predicted"/>
<dbReference type="EMBL" id="JADKPN010000003">
    <property type="protein sequence ID" value="MBF4763217.1"/>
    <property type="molecule type" value="Genomic_DNA"/>
</dbReference>
<evidence type="ECO:0000256" key="1">
    <source>
        <dbReference type="SAM" id="SignalP"/>
    </source>
</evidence>
<keyword evidence="3" id="KW-1185">Reference proteome</keyword>
<dbReference type="RefSeq" id="WP_194706383.1">
    <property type="nucleotide sequence ID" value="NZ_JADKPN010000003.1"/>
</dbReference>
<evidence type="ECO:0000313" key="2">
    <source>
        <dbReference type="EMBL" id="MBF4763217.1"/>
    </source>
</evidence>
<evidence type="ECO:0008006" key="4">
    <source>
        <dbReference type="Google" id="ProtNLM"/>
    </source>
</evidence>
<comment type="caution">
    <text evidence="2">The sequence shown here is derived from an EMBL/GenBank/DDBJ whole genome shotgun (WGS) entry which is preliminary data.</text>
</comment>
<organism evidence="2 3">
    <name type="scientific">Nocardioides islandensis</name>
    <dbReference type="NCBI Taxonomy" id="433663"/>
    <lineage>
        <taxon>Bacteria</taxon>
        <taxon>Bacillati</taxon>
        <taxon>Actinomycetota</taxon>
        <taxon>Actinomycetes</taxon>
        <taxon>Propionibacteriales</taxon>
        <taxon>Nocardioidaceae</taxon>
        <taxon>Nocardioides</taxon>
    </lineage>
</organism>
<evidence type="ECO:0000313" key="3">
    <source>
        <dbReference type="Proteomes" id="UP000640489"/>
    </source>
</evidence>
<dbReference type="Proteomes" id="UP000640489">
    <property type="component" value="Unassembled WGS sequence"/>
</dbReference>
<dbReference type="SUPFAM" id="SSF89372">
    <property type="entry name" value="Fucose-specific lectin"/>
    <property type="match status" value="1"/>
</dbReference>
<reference evidence="2" key="1">
    <citation type="submission" date="2020-11" db="EMBL/GenBank/DDBJ databases">
        <title>Nocardioides sp. nov., isolated from Soil of Cynanchum wilfordii Hemsley rhizosphere.</title>
        <authorList>
            <person name="Lee J.-S."/>
            <person name="Suh M.K."/>
            <person name="Kim J.-S."/>
        </authorList>
    </citation>
    <scope>NUCLEOTIDE SEQUENCE</scope>
    <source>
        <strain evidence="2">KCTC 19275</strain>
    </source>
</reference>
<protein>
    <recommendedName>
        <fullName evidence="4">Fibronectin type-III domain-containing protein</fullName>
    </recommendedName>
</protein>
<accession>A0A930VB00</accession>
<gene>
    <name evidence="2" type="ORF">ISU07_08765</name>
</gene>
<feature type="chain" id="PRO_5037278895" description="Fibronectin type-III domain-containing protein" evidence="1">
    <location>
        <begin position="31"/>
        <end position="568"/>
    </location>
</feature>
<dbReference type="AlphaFoldDB" id="A0A930VB00"/>
<keyword evidence="1" id="KW-0732">Signal</keyword>
<sequence>MRTPRRIATAALGLLCLGGGPLLPMTTAGAVPPVPADRAQPWPAATTLDTSVDIENPQVLARYASSDSGSANRAVWVSRGLGSSAVHLAEGPPLSAGSVTNLSAGVTRIGAFDTGAGLMSWYDVGRGVLQVVGIGVSGGLGTSFGVLFGPSPVPGTELMGNPVELTVADGGEGTRAAVVWTYRQPDGQFRTYLVLVTVDAINERFTFGPPQAVLGPLPSIDQVRAYWVGTRLLVAYRTTQGGSQSLRLRTGTMTDGITWTDDQPFCESTVTPAGPGCADPAFAYSGQTQLLYRQVGTDGVPALTSRVLAPGLGAPTVLGPAPAPFAVHDRVTEPRPRGRAVTTRLAVATADDHGVRVWRADQDGVFAPAEQVSTGPATGIAVGARRSDDLVLWRQGSSVVTTRGRGDRWSSPVLVSGTDTVVDAGLSRAGSLPVVWYVDTVPQGERLRTSFIDDEGPNTIWWGIRRAKHHPRMLRLGFHSDDPSGIRISTVQVRFGPPGDLGPWGVFDRRTHKGPLQIDRTLTLRGRPGIRYCARARAVDTLGNVGPWGRKSSDDGAYFTKDCITVRP</sequence>
<name>A0A930VB00_9ACTN</name>